<name>A0A1T5D0Y2_9BACT</name>
<dbReference type="EMBL" id="FUYQ01000015">
    <property type="protein sequence ID" value="SKB65150.1"/>
    <property type="molecule type" value="Genomic_DNA"/>
</dbReference>
<dbReference type="AlphaFoldDB" id="A0A1T5D0Y2"/>
<sequence length="190" mass="22453">MQIKEILESFTKELIHVPNLIRIRGIHLKLFGDYRRGFYWEVSIKDFIEEFRAFCQQNEQNEEAFKRTLPSSPNFVILQRLCEQYYIHEDSKNFQNKITTEVQQIIDEIRDDVKTQKALEEWLDATQDGIVSRVKADFPELKESDIKLFCFLAAGFTSTMISVFLSKGKNVVYNRTSRLKAKIRVKGYRL</sequence>
<evidence type="ECO:0000313" key="1">
    <source>
        <dbReference type="EMBL" id="SKB65150.1"/>
    </source>
</evidence>
<keyword evidence="2" id="KW-1185">Reference proteome</keyword>
<evidence type="ECO:0000313" key="2">
    <source>
        <dbReference type="Proteomes" id="UP000190852"/>
    </source>
</evidence>
<gene>
    <name evidence="1" type="ORF">SAMN05660349_02204</name>
</gene>
<reference evidence="2" key="1">
    <citation type="submission" date="2017-02" db="EMBL/GenBank/DDBJ databases">
        <authorList>
            <person name="Varghese N."/>
            <person name="Submissions S."/>
        </authorList>
    </citation>
    <scope>NUCLEOTIDE SEQUENCE [LARGE SCALE GENOMIC DNA]</scope>
    <source>
        <strain evidence="2">DSM 24967</strain>
    </source>
</reference>
<protein>
    <submittedName>
        <fullName evidence="1">Uncharacterized protein</fullName>
    </submittedName>
</protein>
<proteinExistence type="predicted"/>
<accession>A0A1T5D0Y2</accession>
<dbReference type="Proteomes" id="UP000190852">
    <property type="component" value="Unassembled WGS sequence"/>
</dbReference>
<organism evidence="1 2">
    <name type="scientific">Parabacteroides chartae</name>
    <dbReference type="NCBI Taxonomy" id="1037355"/>
    <lineage>
        <taxon>Bacteria</taxon>
        <taxon>Pseudomonadati</taxon>
        <taxon>Bacteroidota</taxon>
        <taxon>Bacteroidia</taxon>
        <taxon>Bacteroidales</taxon>
        <taxon>Tannerellaceae</taxon>
        <taxon>Parabacteroides</taxon>
    </lineage>
</organism>
<dbReference type="RefSeq" id="WP_079683688.1">
    <property type="nucleotide sequence ID" value="NZ_FUYQ01000015.1"/>
</dbReference>